<feature type="compositionally biased region" description="Acidic residues" evidence="1">
    <location>
        <begin position="827"/>
        <end position="837"/>
    </location>
</feature>
<evidence type="ECO:0000313" key="3">
    <source>
        <dbReference type="Proteomes" id="UP000054018"/>
    </source>
</evidence>
<name>A0A0C9ZM83_9AGAM</name>
<feature type="region of interest" description="Disordered" evidence="1">
    <location>
        <begin position="145"/>
        <end position="192"/>
    </location>
</feature>
<reference evidence="2 3" key="1">
    <citation type="submission" date="2014-04" db="EMBL/GenBank/DDBJ databases">
        <authorList>
            <consortium name="DOE Joint Genome Institute"/>
            <person name="Kuo A."/>
            <person name="Kohler A."/>
            <person name="Costa M.D."/>
            <person name="Nagy L.G."/>
            <person name="Floudas D."/>
            <person name="Copeland A."/>
            <person name="Barry K.W."/>
            <person name="Cichocki N."/>
            <person name="Veneault-Fourrey C."/>
            <person name="LaButti K."/>
            <person name="Lindquist E.A."/>
            <person name="Lipzen A."/>
            <person name="Lundell T."/>
            <person name="Morin E."/>
            <person name="Murat C."/>
            <person name="Sun H."/>
            <person name="Tunlid A."/>
            <person name="Henrissat B."/>
            <person name="Grigoriev I.V."/>
            <person name="Hibbett D.S."/>
            <person name="Martin F."/>
            <person name="Nordberg H.P."/>
            <person name="Cantor M.N."/>
            <person name="Hua S.X."/>
        </authorList>
    </citation>
    <scope>NUCLEOTIDE SEQUENCE [LARGE SCALE GENOMIC DNA]</scope>
    <source>
        <strain evidence="2 3">441</strain>
    </source>
</reference>
<feature type="compositionally biased region" description="Basic and acidic residues" evidence="1">
    <location>
        <begin position="146"/>
        <end position="156"/>
    </location>
</feature>
<feature type="region of interest" description="Disordered" evidence="1">
    <location>
        <begin position="820"/>
        <end position="856"/>
    </location>
</feature>
<feature type="region of interest" description="Disordered" evidence="1">
    <location>
        <begin position="1"/>
        <end position="51"/>
    </location>
</feature>
<dbReference type="OrthoDB" id="2689207at2759"/>
<feature type="compositionally biased region" description="Basic and acidic residues" evidence="1">
    <location>
        <begin position="169"/>
        <end position="182"/>
    </location>
</feature>
<feature type="region of interest" description="Disordered" evidence="1">
    <location>
        <begin position="526"/>
        <end position="554"/>
    </location>
</feature>
<dbReference type="AlphaFoldDB" id="A0A0C9ZM83"/>
<reference evidence="3" key="2">
    <citation type="submission" date="2015-01" db="EMBL/GenBank/DDBJ databases">
        <title>Evolutionary Origins and Diversification of the Mycorrhizal Mutualists.</title>
        <authorList>
            <consortium name="DOE Joint Genome Institute"/>
            <consortium name="Mycorrhizal Genomics Consortium"/>
            <person name="Kohler A."/>
            <person name="Kuo A."/>
            <person name="Nagy L.G."/>
            <person name="Floudas D."/>
            <person name="Copeland A."/>
            <person name="Barry K.W."/>
            <person name="Cichocki N."/>
            <person name="Veneault-Fourrey C."/>
            <person name="LaButti K."/>
            <person name="Lindquist E.A."/>
            <person name="Lipzen A."/>
            <person name="Lundell T."/>
            <person name="Morin E."/>
            <person name="Murat C."/>
            <person name="Riley R."/>
            <person name="Ohm R."/>
            <person name="Sun H."/>
            <person name="Tunlid A."/>
            <person name="Henrissat B."/>
            <person name="Grigoriev I.V."/>
            <person name="Hibbett D.S."/>
            <person name="Martin F."/>
        </authorList>
    </citation>
    <scope>NUCLEOTIDE SEQUENCE [LARGE SCALE GENOMIC DNA]</scope>
    <source>
        <strain evidence="3">441</strain>
    </source>
</reference>
<organism evidence="2 3">
    <name type="scientific">Pisolithus microcarpus 441</name>
    <dbReference type="NCBI Taxonomy" id="765257"/>
    <lineage>
        <taxon>Eukaryota</taxon>
        <taxon>Fungi</taxon>
        <taxon>Dikarya</taxon>
        <taxon>Basidiomycota</taxon>
        <taxon>Agaricomycotina</taxon>
        <taxon>Agaricomycetes</taxon>
        <taxon>Agaricomycetidae</taxon>
        <taxon>Boletales</taxon>
        <taxon>Sclerodermatineae</taxon>
        <taxon>Pisolithaceae</taxon>
        <taxon>Pisolithus</taxon>
    </lineage>
</organism>
<dbReference type="Proteomes" id="UP000054018">
    <property type="component" value="Unassembled WGS sequence"/>
</dbReference>
<dbReference type="HOGENOM" id="CLU_291192_0_0_1"/>
<sequence>MDQNVLPSAGSPLQSHLNDANVPNFEDVVEEQIGGGRHLPSPPPQPLQLAQARRKHLLNPSQSDGALNNNEDIFWVKSTPPPAPHTNTDVQCASLLFWEPQDTSNNSPFPPHETKSDGVPASKAQALRQCMTPTQFNIASCAPSYSEKEKREKKMVEAQWSKSVSTTNNEHENTAATEDKHPPSAGGSCSRPLKNTAPAFFSWIPLQDKPDSIHLESGLPLQHDTPVPQADGSCESDEDTPHEKDVSSRSLNIWPDSMISFGDSTHAEFDYDANFERSETPSPSNQRVSVQPGSMLVTEGNTKGQSTAADEPTFVVGRTPASMATLLEEGFEHINDEFNTLSGRVRMPIQQVIQCFTQQYACSNSANEWNAYQQYFAAHKARELQRLRGGDDLTGMPSEKMSKCYKLFCEQFPDTYKQILAMYKDTVVLGNADKTVAQRQHLFHNTSKQLMQLFNSVAKCHAFEGAFLLAGSVVNQDGGLGYMHTTPGAENFFLERCCADEDEMVGHFKVHIYRSSLTIVTEAFDSDKRHQGPSATKDGINKHSQGAPQTDVVDDTEPSELIDESHKRFQGSPLTKDGENPCTVEQSTMDSEECSDHRHLQTLLVQALIECGCNWASGRLFPWKNLPKNLVRSSIVCYNFPDNVLFPGEEQQPHPKSRSKGILDLTLAECGILIAALTDKSKDGLHFMVKPDAHDALYYSRSPVIYGAPPDSDSKYAFTKRMYANLKCDCNGAACKSSASATRLKKKKNSKSACDIEVISIPDSDEIMPNPVPHAKVKHPAPSVHDSDEIEEIPPVVRKSTWLQPRVVIVRPPALKKHTRRVVKSDENDDDSVDIGDSEYNPNNKVSSDEGSDTEEVQWLKQLSQCLWVCH</sequence>
<keyword evidence="3" id="KW-1185">Reference proteome</keyword>
<accession>A0A0C9ZM83</accession>
<evidence type="ECO:0000313" key="2">
    <source>
        <dbReference type="EMBL" id="KIK23452.1"/>
    </source>
</evidence>
<dbReference type="EMBL" id="KN833726">
    <property type="protein sequence ID" value="KIK23452.1"/>
    <property type="molecule type" value="Genomic_DNA"/>
</dbReference>
<feature type="region of interest" description="Disordered" evidence="1">
    <location>
        <begin position="214"/>
        <end position="250"/>
    </location>
</feature>
<proteinExistence type="predicted"/>
<protein>
    <submittedName>
        <fullName evidence="2">Uncharacterized protein</fullName>
    </submittedName>
</protein>
<feature type="compositionally biased region" description="Polar residues" evidence="1">
    <location>
        <begin position="1"/>
        <end position="18"/>
    </location>
</feature>
<evidence type="ECO:0000256" key="1">
    <source>
        <dbReference type="SAM" id="MobiDB-lite"/>
    </source>
</evidence>
<gene>
    <name evidence="2" type="ORF">PISMIDRAFT_10935</name>
</gene>